<reference evidence="1" key="1">
    <citation type="submission" date="2015-10" db="EMBL/GenBank/DDBJ databases">
        <title>EvidentialGene: Evidence-directed Construction of Complete mRNA Transcriptomes without Genomes.</title>
        <authorList>
            <person name="Gilbert D.G."/>
        </authorList>
    </citation>
    <scope>NUCLEOTIDE SEQUENCE</scope>
</reference>
<name>A0A0P6JY26_9CRUS</name>
<dbReference type="AlphaFoldDB" id="A0A0P6JY26"/>
<dbReference type="EMBL" id="GDIQ01003815">
    <property type="protein sequence ID" value="JAN90922.1"/>
    <property type="molecule type" value="Transcribed_RNA"/>
</dbReference>
<proteinExistence type="predicted"/>
<accession>A0A0P6JY26</accession>
<protein>
    <submittedName>
        <fullName evidence="1">Uncharacterized protein</fullName>
    </submittedName>
</protein>
<sequence>MNLCNYVRRPSNSTDDQYGHKASFIYDIFFFRLIRRVYSSDVYDLSLRAIMIKVMVQCCGHL</sequence>
<organism evidence="1">
    <name type="scientific">Daphnia magna</name>
    <dbReference type="NCBI Taxonomy" id="35525"/>
    <lineage>
        <taxon>Eukaryota</taxon>
        <taxon>Metazoa</taxon>
        <taxon>Ecdysozoa</taxon>
        <taxon>Arthropoda</taxon>
        <taxon>Crustacea</taxon>
        <taxon>Branchiopoda</taxon>
        <taxon>Diplostraca</taxon>
        <taxon>Cladocera</taxon>
        <taxon>Anomopoda</taxon>
        <taxon>Daphniidae</taxon>
        <taxon>Daphnia</taxon>
    </lineage>
</organism>
<evidence type="ECO:0000313" key="1">
    <source>
        <dbReference type="EMBL" id="JAN90922.1"/>
    </source>
</evidence>